<proteinExistence type="predicted"/>
<dbReference type="AlphaFoldDB" id="W0EGZ8"/>
<dbReference type="KEGG" id="dmt:DESME_04770"/>
<sequence>MCLRWHELDMNYGAVFYIGNYHHILGSKLFSGHVPLAGVPFSQEEEVDPYKLFKGGTYEKFTSNDFH</sequence>
<reference evidence="1 2" key="1">
    <citation type="submission" date="2013-12" db="EMBL/GenBank/DDBJ databases">
        <authorList>
            <consortium name="DOE Joint Genome Institute"/>
            <person name="Smidt H."/>
            <person name="Huntemann M."/>
            <person name="Han J."/>
            <person name="Chen A."/>
            <person name="Kyrpides N."/>
            <person name="Mavromatis K."/>
            <person name="Markowitz V."/>
            <person name="Palaniappan K."/>
            <person name="Ivanova N."/>
            <person name="Schaumberg A."/>
            <person name="Pati A."/>
            <person name="Liolios K."/>
            <person name="Nordberg H.P."/>
            <person name="Cantor M.N."/>
            <person name="Hua S.X."/>
            <person name="Woyke T."/>
        </authorList>
    </citation>
    <scope>NUCLEOTIDE SEQUENCE [LARGE SCALE GENOMIC DNA]</scope>
    <source>
        <strain evidence="2">DSM 15288</strain>
    </source>
</reference>
<name>W0EGZ8_9FIRM</name>
<organism evidence="1 2">
    <name type="scientific">Desulfitobacterium metallireducens DSM 15288</name>
    <dbReference type="NCBI Taxonomy" id="871968"/>
    <lineage>
        <taxon>Bacteria</taxon>
        <taxon>Bacillati</taxon>
        <taxon>Bacillota</taxon>
        <taxon>Clostridia</taxon>
        <taxon>Eubacteriales</taxon>
        <taxon>Desulfitobacteriaceae</taxon>
        <taxon>Desulfitobacterium</taxon>
    </lineage>
</organism>
<evidence type="ECO:0000313" key="1">
    <source>
        <dbReference type="EMBL" id="AHF08484.1"/>
    </source>
</evidence>
<accession>W0EGZ8</accession>
<dbReference type="STRING" id="871968.DESME_04770"/>
<keyword evidence="2" id="KW-1185">Reference proteome</keyword>
<dbReference type="HOGENOM" id="CLU_2805462_0_0_9"/>
<dbReference type="EMBL" id="CP007032">
    <property type="protein sequence ID" value="AHF08484.1"/>
    <property type="molecule type" value="Genomic_DNA"/>
</dbReference>
<protein>
    <submittedName>
        <fullName evidence="1">Uncharacterized protein</fullName>
    </submittedName>
</protein>
<gene>
    <name evidence="1" type="ORF">DESME_04770</name>
</gene>
<evidence type="ECO:0000313" key="2">
    <source>
        <dbReference type="Proteomes" id="UP000010847"/>
    </source>
</evidence>
<dbReference type="Proteomes" id="UP000010847">
    <property type="component" value="Chromosome"/>
</dbReference>